<feature type="signal peptide" evidence="1">
    <location>
        <begin position="1"/>
        <end position="34"/>
    </location>
</feature>
<keyword evidence="1" id="KW-0732">Signal</keyword>
<dbReference type="EMBL" id="PQIB02000005">
    <property type="protein sequence ID" value="RLN16126.1"/>
    <property type="molecule type" value="Genomic_DNA"/>
</dbReference>
<accession>A0A3L6S7Y2</accession>
<dbReference type="Proteomes" id="UP000275267">
    <property type="component" value="Unassembled WGS sequence"/>
</dbReference>
<keyword evidence="3" id="KW-1185">Reference proteome</keyword>
<evidence type="ECO:0000313" key="3">
    <source>
        <dbReference type="Proteomes" id="UP000275267"/>
    </source>
</evidence>
<dbReference type="SUPFAM" id="SSF100897">
    <property type="entry name" value="Plant proteinase inhibitors"/>
    <property type="match status" value="1"/>
</dbReference>
<proteinExistence type="predicted"/>
<gene>
    <name evidence="2" type="ORF">C2845_PM02G04320</name>
</gene>
<organism evidence="2 3">
    <name type="scientific">Panicum miliaceum</name>
    <name type="common">Proso millet</name>
    <name type="synonym">Broomcorn millet</name>
    <dbReference type="NCBI Taxonomy" id="4540"/>
    <lineage>
        <taxon>Eukaryota</taxon>
        <taxon>Viridiplantae</taxon>
        <taxon>Streptophyta</taxon>
        <taxon>Embryophyta</taxon>
        <taxon>Tracheophyta</taxon>
        <taxon>Spermatophyta</taxon>
        <taxon>Magnoliopsida</taxon>
        <taxon>Liliopsida</taxon>
        <taxon>Poales</taxon>
        <taxon>Poaceae</taxon>
        <taxon>PACMAD clade</taxon>
        <taxon>Panicoideae</taxon>
        <taxon>Panicodae</taxon>
        <taxon>Paniceae</taxon>
        <taxon>Panicinae</taxon>
        <taxon>Panicum</taxon>
        <taxon>Panicum sect. Panicum</taxon>
    </lineage>
</organism>
<evidence type="ECO:0000313" key="2">
    <source>
        <dbReference type="EMBL" id="RLN16126.1"/>
    </source>
</evidence>
<dbReference type="AlphaFoldDB" id="A0A3L6S7Y2"/>
<reference evidence="3" key="1">
    <citation type="journal article" date="2019" name="Nat. Commun.">
        <title>The genome of broomcorn millet.</title>
        <authorList>
            <person name="Zou C."/>
            <person name="Miki D."/>
            <person name="Li D."/>
            <person name="Tang Q."/>
            <person name="Xiao L."/>
            <person name="Rajput S."/>
            <person name="Deng P."/>
            <person name="Jia W."/>
            <person name="Huang R."/>
            <person name="Zhang M."/>
            <person name="Sun Y."/>
            <person name="Hu J."/>
            <person name="Fu X."/>
            <person name="Schnable P.S."/>
            <person name="Li F."/>
            <person name="Zhang H."/>
            <person name="Feng B."/>
            <person name="Zhu X."/>
            <person name="Liu R."/>
            <person name="Schnable J.C."/>
            <person name="Zhu J.-K."/>
            <person name="Zhang H."/>
        </authorList>
    </citation>
    <scope>NUCLEOTIDE SEQUENCE [LARGE SCALE GENOMIC DNA]</scope>
</reference>
<name>A0A3L6S7Y2_PANMI</name>
<evidence type="ECO:0000256" key="1">
    <source>
        <dbReference type="SAM" id="SignalP"/>
    </source>
</evidence>
<dbReference type="OrthoDB" id="676975at2759"/>
<sequence>MVSPSPPLSGFSLATAVLLSGLVILGATTERTEAVCTVMCVQGVYMTCRNYKGNLTQCACHCKPANGHGCVVYSANGTALQRC</sequence>
<feature type="chain" id="PRO_5018062917" evidence="1">
    <location>
        <begin position="35"/>
        <end position="83"/>
    </location>
</feature>
<protein>
    <submittedName>
        <fullName evidence="2">Uncharacterized protein</fullName>
    </submittedName>
</protein>
<comment type="caution">
    <text evidence="2">The sequence shown here is derived from an EMBL/GenBank/DDBJ whole genome shotgun (WGS) entry which is preliminary data.</text>
</comment>